<accession>A0A0F9TKM8</accession>
<organism evidence="1">
    <name type="scientific">marine sediment metagenome</name>
    <dbReference type="NCBI Taxonomy" id="412755"/>
    <lineage>
        <taxon>unclassified sequences</taxon>
        <taxon>metagenomes</taxon>
        <taxon>ecological metagenomes</taxon>
    </lineage>
</organism>
<sequence>MTFTRENTTGYTDAQLDEINAKWATIVETLGLECETEEYDETYGRFCSAVCRYDYMTESGIDWVAVFVRMDVAVDLRGQ</sequence>
<reference evidence="1" key="1">
    <citation type="journal article" date="2015" name="Nature">
        <title>Complex archaea that bridge the gap between prokaryotes and eukaryotes.</title>
        <authorList>
            <person name="Spang A."/>
            <person name="Saw J.H."/>
            <person name="Jorgensen S.L."/>
            <person name="Zaremba-Niedzwiedzka K."/>
            <person name="Martijn J."/>
            <person name="Lind A.E."/>
            <person name="van Eijk R."/>
            <person name="Schleper C."/>
            <person name="Guy L."/>
            <person name="Ettema T.J."/>
        </authorList>
    </citation>
    <scope>NUCLEOTIDE SEQUENCE</scope>
</reference>
<dbReference type="AlphaFoldDB" id="A0A0F9TKM8"/>
<comment type="caution">
    <text evidence="1">The sequence shown here is derived from an EMBL/GenBank/DDBJ whole genome shotgun (WGS) entry which is preliminary data.</text>
</comment>
<dbReference type="EMBL" id="LAZR01000242">
    <property type="protein sequence ID" value="KKN79799.1"/>
    <property type="molecule type" value="Genomic_DNA"/>
</dbReference>
<evidence type="ECO:0000313" key="1">
    <source>
        <dbReference type="EMBL" id="KKN79799.1"/>
    </source>
</evidence>
<protein>
    <submittedName>
        <fullName evidence="1">Uncharacterized protein</fullName>
    </submittedName>
</protein>
<proteinExistence type="predicted"/>
<name>A0A0F9TKM8_9ZZZZ</name>
<gene>
    <name evidence="1" type="ORF">LCGC14_0336540</name>
</gene>